<keyword evidence="3" id="KW-1185">Reference proteome</keyword>
<feature type="region of interest" description="Disordered" evidence="1">
    <location>
        <begin position="285"/>
        <end position="315"/>
    </location>
</feature>
<dbReference type="Proteomes" id="UP000325291">
    <property type="component" value="Unassembled WGS sequence"/>
</dbReference>
<sequence length="315" mass="34158">MDVILHIGAHRTASTTLQHYLRSNAGALRAQGVGFWGPMRTRQAGLLSGVIPVPGGDPGAQLDRARGRIALQLETAARKGVRHVIISDENILGSVRRNLRQRRFYRDAGARLARFATAFDGRVTRIVLAVRGLDAFWASSLSYGVMRGRAVPGTDDLDRFVTQGRSWRTLVDEIATAFPGVGIQVHVHEELAGRPERRLWHMLDGAVTAPRETRPPWLNRASDLPALREVLALRGEDPALLPSGAGRWSPFDDAQAAALREIHADDLFHLASGAGGAVRLIKESTLQTGGMNPPDGAKTRGQDDDGQDGRMAQTG</sequence>
<gene>
    <name evidence="2" type="ORF">FLO80_00955</name>
</gene>
<organism evidence="2 3">
    <name type="scientific">Aquicoccus porphyridii</name>
    <dbReference type="NCBI Taxonomy" id="1852029"/>
    <lineage>
        <taxon>Bacteria</taxon>
        <taxon>Pseudomonadati</taxon>
        <taxon>Pseudomonadota</taxon>
        <taxon>Alphaproteobacteria</taxon>
        <taxon>Rhodobacterales</taxon>
        <taxon>Paracoccaceae</taxon>
        <taxon>Aquicoccus</taxon>
    </lineage>
</organism>
<evidence type="ECO:0000256" key="1">
    <source>
        <dbReference type="SAM" id="MobiDB-lite"/>
    </source>
</evidence>
<evidence type="ECO:0000313" key="2">
    <source>
        <dbReference type="EMBL" id="KAA0921185.1"/>
    </source>
</evidence>
<reference evidence="2 3" key="1">
    <citation type="submission" date="2019-07" db="EMBL/GenBank/DDBJ databases">
        <title>Aquicoccus porphyridii gen. nov., sp. nov., isolated from a small marine red alga, Porphyridium marinum.</title>
        <authorList>
            <person name="Liu L."/>
        </authorList>
    </citation>
    <scope>NUCLEOTIDE SEQUENCE [LARGE SCALE GENOMIC DNA]</scope>
    <source>
        <strain evidence="2 3">L1 8-17</strain>
    </source>
</reference>
<evidence type="ECO:0008006" key="4">
    <source>
        <dbReference type="Google" id="ProtNLM"/>
    </source>
</evidence>
<dbReference type="AlphaFoldDB" id="A0A5A9ZX63"/>
<accession>A0A5A9ZX63</accession>
<evidence type="ECO:0000313" key="3">
    <source>
        <dbReference type="Proteomes" id="UP000325291"/>
    </source>
</evidence>
<proteinExistence type="predicted"/>
<dbReference type="SUPFAM" id="SSF52540">
    <property type="entry name" value="P-loop containing nucleoside triphosphate hydrolases"/>
    <property type="match status" value="1"/>
</dbReference>
<dbReference type="EMBL" id="VINQ01000001">
    <property type="protein sequence ID" value="KAA0921185.1"/>
    <property type="molecule type" value="Genomic_DNA"/>
</dbReference>
<comment type="caution">
    <text evidence="2">The sequence shown here is derived from an EMBL/GenBank/DDBJ whole genome shotgun (WGS) entry which is preliminary data.</text>
</comment>
<name>A0A5A9ZX63_9RHOB</name>
<protein>
    <recommendedName>
        <fullName evidence="4">Sulfotransferase</fullName>
    </recommendedName>
</protein>
<dbReference type="InterPro" id="IPR027417">
    <property type="entry name" value="P-loop_NTPase"/>
</dbReference>